<dbReference type="EMBL" id="CAJVQC010021615">
    <property type="protein sequence ID" value="CAG8714187.1"/>
    <property type="molecule type" value="Genomic_DNA"/>
</dbReference>
<organism evidence="1 2">
    <name type="scientific">Racocetra persica</name>
    <dbReference type="NCBI Taxonomy" id="160502"/>
    <lineage>
        <taxon>Eukaryota</taxon>
        <taxon>Fungi</taxon>
        <taxon>Fungi incertae sedis</taxon>
        <taxon>Mucoromycota</taxon>
        <taxon>Glomeromycotina</taxon>
        <taxon>Glomeromycetes</taxon>
        <taxon>Diversisporales</taxon>
        <taxon>Gigasporaceae</taxon>
        <taxon>Racocetra</taxon>
    </lineage>
</organism>
<feature type="non-terminal residue" evidence="1">
    <location>
        <position position="1"/>
    </location>
</feature>
<accession>A0ACA9PLF7</accession>
<evidence type="ECO:0000313" key="1">
    <source>
        <dbReference type="EMBL" id="CAG8714187.1"/>
    </source>
</evidence>
<keyword evidence="2" id="KW-1185">Reference proteome</keyword>
<feature type="non-terminal residue" evidence="1">
    <location>
        <position position="97"/>
    </location>
</feature>
<sequence length="97" mass="10587">PSLDQAEAKNCALILSPKILLLDEATSALDSGSEKALDTAAVDRTISGVLEKTHALPEFMVNRMHKHNGSKDGGVDICVYIYGTKFVIQCKNWIKEI</sequence>
<name>A0ACA9PLF7_9GLOM</name>
<protein>
    <submittedName>
        <fullName evidence="1">23412_t:CDS:1</fullName>
    </submittedName>
</protein>
<dbReference type="Proteomes" id="UP000789920">
    <property type="component" value="Unassembled WGS sequence"/>
</dbReference>
<evidence type="ECO:0000313" key="2">
    <source>
        <dbReference type="Proteomes" id="UP000789920"/>
    </source>
</evidence>
<gene>
    <name evidence="1" type="ORF">RPERSI_LOCUS10762</name>
</gene>
<reference evidence="1" key="1">
    <citation type="submission" date="2021-06" db="EMBL/GenBank/DDBJ databases">
        <authorList>
            <person name="Kallberg Y."/>
            <person name="Tangrot J."/>
            <person name="Rosling A."/>
        </authorList>
    </citation>
    <scope>NUCLEOTIDE SEQUENCE</scope>
    <source>
        <strain evidence="1">MA461A</strain>
    </source>
</reference>
<proteinExistence type="predicted"/>
<comment type="caution">
    <text evidence="1">The sequence shown here is derived from an EMBL/GenBank/DDBJ whole genome shotgun (WGS) entry which is preliminary data.</text>
</comment>